<dbReference type="InterPro" id="IPR003593">
    <property type="entry name" value="AAA+_ATPase"/>
</dbReference>
<evidence type="ECO:0000256" key="4">
    <source>
        <dbReference type="ARBA" id="ARBA00022840"/>
    </source>
</evidence>
<protein>
    <submittedName>
        <fullName evidence="6">ABC transporter ATP-binding protein</fullName>
    </submittedName>
</protein>
<evidence type="ECO:0000256" key="2">
    <source>
        <dbReference type="ARBA" id="ARBA00022448"/>
    </source>
</evidence>
<dbReference type="Pfam" id="PF00005">
    <property type="entry name" value="ABC_tran"/>
    <property type="match status" value="1"/>
</dbReference>
<keyword evidence="3" id="KW-0547">Nucleotide-binding</keyword>
<dbReference type="CDD" id="cd03257">
    <property type="entry name" value="ABC_NikE_OppD_transporters"/>
    <property type="match status" value="1"/>
</dbReference>
<evidence type="ECO:0000313" key="7">
    <source>
        <dbReference type="Proteomes" id="UP000273828"/>
    </source>
</evidence>
<comment type="similarity">
    <text evidence="1">Belongs to the ABC transporter superfamily.</text>
</comment>
<comment type="caution">
    <text evidence="6">The sequence shown here is derived from an EMBL/GenBank/DDBJ whole genome shotgun (WGS) entry which is preliminary data.</text>
</comment>
<sequence>MRPYRWRKPMIDPKIEVTDLKKHFKSNEDLFTRLFGWGEVEYVKAVDGVSFDIAEGESFGLAGESGCGKTTCGKSLLHLLEPTSGSVRFDGRDVTDPDVRDEMDFRTEAQIIQQNPYESINPRYRVFDWIKEPLDVHEIGTAEEREETVIETIESVGLNPPEAYMHEYPSELSGGERQRVSIARAIILEPSFILADEPASMLDVSVRASILDLLDRLQEELGISILYISHDLSLLKHMCDRIGIMYLGKLVEVGSATEVINDPQHPYTKALVGSTPTVDPDDRRESVELQGEIPDPVNLPSGCRFAPRCPEAMDECTAEEPAMYPTEAGQQARCVLYDEETVNTIPK</sequence>
<evidence type="ECO:0000313" key="6">
    <source>
        <dbReference type="EMBL" id="RQG90051.1"/>
    </source>
</evidence>
<dbReference type="EMBL" id="REFY01000003">
    <property type="protein sequence ID" value="RQG90051.1"/>
    <property type="molecule type" value="Genomic_DNA"/>
</dbReference>
<dbReference type="PANTHER" id="PTHR43776">
    <property type="entry name" value="TRANSPORT ATP-BINDING PROTEIN"/>
    <property type="match status" value="1"/>
</dbReference>
<dbReference type="InterPro" id="IPR027417">
    <property type="entry name" value="P-loop_NTPase"/>
</dbReference>
<keyword evidence="4 6" id="KW-0067">ATP-binding</keyword>
<dbReference type="Gene3D" id="3.40.50.300">
    <property type="entry name" value="P-loop containing nucleotide triphosphate hydrolases"/>
    <property type="match status" value="1"/>
</dbReference>
<dbReference type="NCBIfam" id="TIGR01727">
    <property type="entry name" value="oligo_HPY"/>
    <property type="match status" value="1"/>
</dbReference>
<feature type="domain" description="ABC transporter" evidence="5">
    <location>
        <begin position="15"/>
        <end position="272"/>
    </location>
</feature>
<dbReference type="InterPro" id="IPR013563">
    <property type="entry name" value="Oligopep_ABC_C"/>
</dbReference>
<dbReference type="InterPro" id="IPR003439">
    <property type="entry name" value="ABC_transporter-like_ATP-bd"/>
</dbReference>
<gene>
    <name evidence="6" type="ORF">EA462_08605</name>
</gene>
<reference evidence="6 7" key="1">
    <citation type="submission" date="2018-10" db="EMBL/GenBank/DDBJ databases">
        <title>Natrarchaeobius chitinivorans gen. nov., sp. nov., and Natrarchaeobius haloalkaliphilus sp. nov., alkaliphilic, chitin-utilizing haloarchaea from hypersaline alkaline lakes.</title>
        <authorList>
            <person name="Sorokin D.Y."/>
            <person name="Elcheninov A.G."/>
            <person name="Kostrikina N.A."/>
            <person name="Bale N.J."/>
            <person name="Sinninghe Damste J.S."/>
            <person name="Khijniak T.V."/>
            <person name="Kublanov I.V."/>
            <person name="Toshchakov S.V."/>
        </authorList>
    </citation>
    <scope>NUCLEOTIDE SEQUENCE [LARGE SCALE GENOMIC DNA]</scope>
    <source>
        <strain evidence="6 7">AArcht-Sl</strain>
    </source>
</reference>
<evidence type="ECO:0000256" key="3">
    <source>
        <dbReference type="ARBA" id="ARBA00022741"/>
    </source>
</evidence>
<keyword evidence="7" id="KW-1185">Reference proteome</keyword>
<dbReference type="GO" id="GO:0016887">
    <property type="term" value="F:ATP hydrolysis activity"/>
    <property type="evidence" value="ECO:0007669"/>
    <property type="project" value="InterPro"/>
</dbReference>
<dbReference type="Pfam" id="PF08352">
    <property type="entry name" value="oligo_HPY"/>
    <property type="match status" value="1"/>
</dbReference>
<dbReference type="SUPFAM" id="SSF52540">
    <property type="entry name" value="P-loop containing nucleoside triphosphate hydrolases"/>
    <property type="match status" value="1"/>
</dbReference>
<dbReference type="PANTHER" id="PTHR43776:SF7">
    <property type="entry name" value="D,D-DIPEPTIDE TRANSPORT ATP-BINDING PROTEIN DDPF-RELATED"/>
    <property type="match status" value="1"/>
</dbReference>
<dbReference type="AlphaFoldDB" id="A0A3N6M499"/>
<dbReference type="FunFam" id="3.40.50.300:FF:000016">
    <property type="entry name" value="Oligopeptide ABC transporter ATP-binding component"/>
    <property type="match status" value="1"/>
</dbReference>
<dbReference type="Proteomes" id="UP000273828">
    <property type="component" value="Unassembled WGS sequence"/>
</dbReference>
<dbReference type="OrthoDB" id="18209at2157"/>
<dbReference type="InterPro" id="IPR017871">
    <property type="entry name" value="ABC_transporter-like_CS"/>
</dbReference>
<dbReference type="GO" id="GO:0015833">
    <property type="term" value="P:peptide transport"/>
    <property type="evidence" value="ECO:0007669"/>
    <property type="project" value="InterPro"/>
</dbReference>
<evidence type="ECO:0000256" key="1">
    <source>
        <dbReference type="ARBA" id="ARBA00005417"/>
    </source>
</evidence>
<organism evidence="6 7">
    <name type="scientific">Natrarchaeobius halalkaliphilus</name>
    <dbReference type="NCBI Taxonomy" id="1679091"/>
    <lineage>
        <taxon>Archaea</taxon>
        <taxon>Methanobacteriati</taxon>
        <taxon>Methanobacteriota</taxon>
        <taxon>Stenosarchaea group</taxon>
        <taxon>Halobacteria</taxon>
        <taxon>Halobacteriales</taxon>
        <taxon>Natrialbaceae</taxon>
        <taxon>Natrarchaeobius</taxon>
    </lineage>
</organism>
<dbReference type="GO" id="GO:0005524">
    <property type="term" value="F:ATP binding"/>
    <property type="evidence" value="ECO:0007669"/>
    <property type="project" value="UniProtKB-KW"/>
</dbReference>
<dbReference type="GO" id="GO:0055085">
    <property type="term" value="P:transmembrane transport"/>
    <property type="evidence" value="ECO:0007669"/>
    <property type="project" value="UniProtKB-ARBA"/>
</dbReference>
<dbReference type="InterPro" id="IPR050319">
    <property type="entry name" value="ABC_transp_ATP-bind"/>
</dbReference>
<proteinExistence type="inferred from homology"/>
<evidence type="ECO:0000259" key="5">
    <source>
        <dbReference type="PROSITE" id="PS50893"/>
    </source>
</evidence>
<dbReference type="PROSITE" id="PS50893">
    <property type="entry name" value="ABC_TRANSPORTER_2"/>
    <property type="match status" value="1"/>
</dbReference>
<dbReference type="PROSITE" id="PS00211">
    <property type="entry name" value="ABC_TRANSPORTER_1"/>
    <property type="match status" value="1"/>
</dbReference>
<keyword evidence="2" id="KW-0813">Transport</keyword>
<name>A0A3N6M499_9EURY</name>
<dbReference type="SMART" id="SM00382">
    <property type="entry name" value="AAA"/>
    <property type="match status" value="1"/>
</dbReference>
<accession>A0A3N6M499</accession>